<name>A0AAV9NRQ7_9EURO</name>
<accession>A0AAV9NRQ7</accession>
<reference evidence="2 3" key="1">
    <citation type="submission" date="2023-08" db="EMBL/GenBank/DDBJ databases">
        <title>Black Yeasts Isolated from many extreme environments.</title>
        <authorList>
            <person name="Coleine C."/>
            <person name="Stajich J.E."/>
            <person name="Selbmann L."/>
        </authorList>
    </citation>
    <scope>NUCLEOTIDE SEQUENCE [LARGE SCALE GENOMIC DNA]</scope>
    <source>
        <strain evidence="2 3">CCFEE 5792</strain>
    </source>
</reference>
<feature type="compositionally biased region" description="Basic and acidic residues" evidence="1">
    <location>
        <begin position="7"/>
        <end position="22"/>
    </location>
</feature>
<evidence type="ECO:0000313" key="2">
    <source>
        <dbReference type="EMBL" id="KAK5062750.1"/>
    </source>
</evidence>
<evidence type="ECO:0000256" key="1">
    <source>
        <dbReference type="SAM" id="MobiDB-lite"/>
    </source>
</evidence>
<comment type="caution">
    <text evidence="2">The sequence shown here is derived from an EMBL/GenBank/DDBJ whole genome shotgun (WGS) entry which is preliminary data.</text>
</comment>
<dbReference type="Proteomes" id="UP001358417">
    <property type="component" value="Unassembled WGS sequence"/>
</dbReference>
<keyword evidence="3" id="KW-1185">Reference proteome</keyword>
<dbReference type="GeneID" id="89973003"/>
<feature type="region of interest" description="Disordered" evidence="1">
    <location>
        <begin position="176"/>
        <end position="202"/>
    </location>
</feature>
<evidence type="ECO:0008006" key="4">
    <source>
        <dbReference type="Google" id="ProtNLM"/>
    </source>
</evidence>
<feature type="compositionally biased region" description="Basic and acidic residues" evidence="1">
    <location>
        <begin position="193"/>
        <end position="202"/>
    </location>
</feature>
<organism evidence="2 3">
    <name type="scientific">Exophiala bonariae</name>
    <dbReference type="NCBI Taxonomy" id="1690606"/>
    <lineage>
        <taxon>Eukaryota</taxon>
        <taxon>Fungi</taxon>
        <taxon>Dikarya</taxon>
        <taxon>Ascomycota</taxon>
        <taxon>Pezizomycotina</taxon>
        <taxon>Eurotiomycetes</taxon>
        <taxon>Chaetothyriomycetidae</taxon>
        <taxon>Chaetothyriales</taxon>
        <taxon>Herpotrichiellaceae</taxon>
        <taxon>Exophiala</taxon>
    </lineage>
</organism>
<feature type="region of interest" description="Disordered" evidence="1">
    <location>
        <begin position="1"/>
        <end position="31"/>
    </location>
</feature>
<sequence length="202" mass="22531">MSNLSNHDLRSAAKPYQRDKNHNSKWARGPVETSYRQCVKHEQPEPNCVRCTGRPAPRDFDRRMGGAIALNKHTAQQKISRQASAVARKAFRNEVVDAMDGPLANVSDNSSEGEDVYEASAAPLPAEADFMYNFDAMTGPRAGTDILSNAITQAVRRFENNETEKLVNKEYDVVSDKDTAEGYAGDDDDDHDFEMIDHSHLK</sequence>
<dbReference type="RefSeq" id="XP_064711022.1">
    <property type="nucleotide sequence ID" value="XM_064848398.1"/>
</dbReference>
<dbReference type="AlphaFoldDB" id="A0AAV9NRQ7"/>
<protein>
    <recommendedName>
        <fullName evidence="4">Stc1 domain-containing protein</fullName>
    </recommendedName>
</protein>
<dbReference type="EMBL" id="JAVRRD010000002">
    <property type="protein sequence ID" value="KAK5062750.1"/>
    <property type="molecule type" value="Genomic_DNA"/>
</dbReference>
<evidence type="ECO:0000313" key="3">
    <source>
        <dbReference type="Proteomes" id="UP001358417"/>
    </source>
</evidence>
<proteinExistence type="predicted"/>
<gene>
    <name evidence="2" type="ORF">LTR84_004825</name>
</gene>